<evidence type="ECO:0000313" key="1">
    <source>
        <dbReference type="EMBL" id="PTI74547.1"/>
    </source>
</evidence>
<accession>A0A9Q6HMR5</accession>
<protein>
    <submittedName>
        <fullName evidence="1">DUF2922 domain-containing protein</fullName>
    </submittedName>
</protein>
<gene>
    <name evidence="1" type="ORF">BU058_10660</name>
</gene>
<dbReference type="RefSeq" id="WP_107545287.1">
    <property type="nucleotide sequence ID" value="NZ_JAMWUX010000001.1"/>
</dbReference>
<name>A0A9Q6HMR5_9STAP</name>
<dbReference type="EMBL" id="PZFQ01000038">
    <property type="protein sequence ID" value="PTI74547.1"/>
    <property type="molecule type" value="Genomic_DNA"/>
</dbReference>
<reference evidence="1 2" key="1">
    <citation type="journal article" date="2016" name="Front. Microbiol.">
        <title>Comprehensive Phylogenetic Analysis of Bovine Non-aureus Staphylococci Species Based on Whole-Genome Sequencing.</title>
        <authorList>
            <person name="Naushad S."/>
            <person name="Barkema H.W."/>
            <person name="Luby C."/>
            <person name="Condas L.A."/>
            <person name="Nobrega D.B."/>
            <person name="Carson D.A."/>
            <person name="De Buck J."/>
        </authorList>
    </citation>
    <scope>NUCLEOTIDE SEQUENCE [LARGE SCALE GENOMIC DNA]</scope>
    <source>
        <strain evidence="1 2">SNUC 1231</strain>
    </source>
</reference>
<comment type="caution">
    <text evidence="1">The sequence shown here is derived from an EMBL/GenBank/DDBJ whole genome shotgun (WGS) entry which is preliminary data.</text>
</comment>
<proteinExistence type="predicted"/>
<dbReference type="AlphaFoldDB" id="A0A9Q6HMR5"/>
<organism evidence="1 2">
    <name type="scientific">Staphylococcus succinus</name>
    <dbReference type="NCBI Taxonomy" id="61015"/>
    <lineage>
        <taxon>Bacteria</taxon>
        <taxon>Bacillati</taxon>
        <taxon>Bacillota</taxon>
        <taxon>Bacilli</taxon>
        <taxon>Bacillales</taxon>
        <taxon>Staphylococcaceae</taxon>
        <taxon>Staphylococcus</taxon>
    </lineage>
</organism>
<evidence type="ECO:0000313" key="2">
    <source>
        <dbReference type="Proteomes" id="UP000241960"/>
    </source>
</evidence>
<dbReference type="Proteomes" id="UP000241960">
    <property type="component" value="Unassembled WGS sequence"/>
</dbReference>
<sequence>MTQTLELIFNDAVNKSIKIQLPKIEHFLNDTAVKEGMNKLIALDIFRPKAGIPTKVHSAQIIDKSTKVIFETLTK</sequence>
<dbReference type="InterPro" id="IPR021321">
    <property type="entry name" value="DUF2922"/>
</dbReference>
<dbReference type="Pfam" id="PF11148">
    <property type="entry name" value="DUF2922"/>
    <property type="match status" value="1"/>
</dbReference>